<accession>A0A0A8ZII3</accession>
<dbReference type="AlphaFoldDB" id="A0A0A8ZII3"/>
<name>A0A0A8ZII3_ARUDO</name>
<dbReference type="EMBL" id="GBRH01259304">
    <property type="protein sequence ID" value="JAD38591.1"/>
    <property type="molecule type" value="Transcribed_RNA"/>
</dbReference>
<sequence length="33" mass="3980">MYPQLARSCIYLHFTCLKFSCYRVQLVSDSSRY</sequence>
<evidence type="ECO:0000313" key="1">
    <source>
        <dbReference type="EMBL" id="JAD38591.1"/>
    </source>
</evidence>
<organism evidence="1">
    <name type="scientific">Arundo donax</name>
    <name type="common">Giant reed</name>
    <name type="synonym">Donax arundinaceus</name>
    <dbReference type="NCBI Taxonomy" id="35708"/>
    <lineage>
        <taxon>Eukaryota</taxon>
        <taxon>Viridiplantae</taxon>
        <taxon>Streptophyta</taxon>
        <taxon>Embryophyta</taxon>
        <taxon>Tracheophyta</taxon>
        <taxon>Spermatophyta</taxon>
        <taxon>Magnoliopsida</taxon>
        <taxon>Liliopsida</taxon>
        <taxon>Poales</taxon>
        <taxon>Poaceae</taxon>
        <taxon>PACMAD clade</taxon>
        <taxon>Arundinoideae</taxon>
        <taxon>Arundineae</taxon>
        <taxon>Arundo</taxon>
    </lineage>
</organism>
<proteinExistence type="predicted"/>
<reference evidence="1" key="1">
    <citation type="submission" date="2014-09" db="EMBL/GenBank/DDBJ databases">
        <authorList>
            <person name="Magalhaes I.L.F."/>
            <person name="Oliveira U."/>
            <person name="Santos F.R."/>
            <person name="Vidigal T.H.D.A."/>
            <person name="Brescovit A.D."/>
            <person name="Santos A.J."/>
        </authorList>
    </citation>
    <scope>NUCLEOTIDE SEQUENCE</scope>
    <source>
        <tissue evidence="1">Shoot tissue taken approximately 20 cm above the soil surface</tissue>
    </source>
</reference>
<reference evidence="1" key="2">
    <citation type="journal article" date="2015" name="Data Brief">
        <title>Shoot transcriptome of the giant reed, Arundo donax.</title>
        <authorList>
            <person name="Barrero R.A."/>
            <person name="Guerrero F.D."/>
            <person name="Moolhuijzen P."/>
            <person name="Goolsby J.A."/>
            <person name="Tidwell J."/>
            <person name="Bellgard S.E."/>
            <person name="Bellgard M.I."/>
        </authorList>
    </citation>
    <scope>NUCLEOTIDE SEQUENCE</scope>
    <source>
        <tissue evidence="1">Shoot tissue taken approximately 20 cm above the soil surface</tissue>
    </source>
</reference>
<protein>
    <submittedName>
        <fullName evidence="1">Uncharacterized protein</fullName>
    </submittedName>
</protein>